<name>A0A0G4FRQ3_9ALVE</name>
<comment type="similarity">
    <text evidence="1">Belongs to the peptidase A1 family.</text>
</comment>
<dbReference type="InterPro" id="IPR021109">
    <property type="entry name" value="Peptidase_aspartic_dom_sf"/>
</dbReference>
<proteinExistence type="inferred from homology"/>
<keyword evidence="4" id="KW-0378">Hydrolase</keyword>
<dbReference type="PANTHER" id="PTHR47966">
    <property type="entry name" value="BETA-SITE APP-CLEAVING ENZYME, ISOFORM A-RELATED"/>
    <property type="match status" value="1"/>
</dbReference>
<gene>
    <name evidence="6" type="ORF">Cvel_18435</name>
</gene>
<dbReference type="PhylomeDB" id="A0A0G4FRQ3"/>
<dbReference type="GO" id="GO:0006508">
    <property type="term" value="P:proteolysis"/>
    <property type="evidence" value="ECO:0007669"/>
    <property type="project" value="UniProtKB-KW"/>
</dbReference>
<dbReference type="PROSITE" id="PS51767">
    <property type="entry name" value="PEPTIDASE_A1"/>
    <property type="match status" value="1"/>
</dbReference>
<dbReference type="InterPro" id="IPR034164">
    <property type="entry name" value="Pepsin-like_dom"/>
</dbReference>
<evidence type="ECO:0000256" key="2">
    <source>
        <dbReference type="ARBA" id="ARBA00022670"/>
    </source>
</evidence>
<evidence type="ECO:0000256" key="3">
    <source>
        <dbReference type="ARBA" id="ARBA00022750"/>
    </source>
</evidence>
<accession>A0A0G4FRQ3</accession>
<dbReference type="SUPFAM" id="SSF50630">
    <property type="entry name" value="Acid proteases"/>
    <property type="match status" value="1"/>
</dbReference>
<keyword evidence="3" id="KW-0064">Aspartyl protease</keyword>
<dbReference type="Gene3D" id="2.40.70.10">
    <property type="entry name" value="Acid Proteases"/>
    <property type="match status" value="2"/>
</dbReference>
<dbReference type="GO" id="GO:0004190">
    <property type="term" value="F:aspartic-type endopeptidase activity"/>
    <property type="evidence" value="ECO:0007669"/>
    <property type="project" value="UniProtKB-KW"/>
</dbReference>
<dbReference type="InterPro" id="IPR001461">
    <property type="entry name" value="Aspartic_peptidase_A1"/>
</dbReference>
<evidence type="ECO:0000259" key="5">
    <source>
        <dbReference type="PROSITE" id="PS51767"/>
    </source>
</evidence>
<reference evidence="6" key="1">
    <citation type="submission" date="2014-11" db="EMBL/GenBank/DDBJ databases">
        <authorList>
            <person name="Otto D Thomas"/>
            <person name="Naeem Raeece"/>
        </authorList>
    </citation>
    <scope>NUCLEOTIDE SEQUENCE</scope>
</reference>
<keyword evidence="2" id="KW-0645">Protease</keyword>
<evidence type="ECO:0000256" key="4">
    <source>
        <dbReference type="ARBA" id="ARBA00022801"/>
    </source>
</evidence>
<protein>
    <recommendedName>
        <fullName evidence="5">Peptidase A1 domain-containing protein</fullName>
    </recommendedName>
</protein>
<dbReference type="AlphaFoldDB" id="A0A0G4FRQ3"/>
<dbReference type="VEuPathDB" id="CryptoDB:Cvel_18435"/>
<organism evidence="6">
    <name type="scientific">Chromera velia CCMP2878</name>
    <dbReference type="NCBI Taxonomy" id="1169474"/>
    <lineage>
        <taxon>Eukaryota</taxon>
        <taxon>Sar</taxon>
        <taxon>Alveolata</taxon>
        <taxon>Colpodellida</taxon>
        <taxon>Chromeraceae</taxon>
        <taxon>Chromera</taxon>
    </lineage>
</organism>
<sequence length="299" mass="33250">MCESGTCFKHTRFIESTSTHQRVLPSGLPSLLSVEYLSGSVQGRDVFEQVEFDTNLHLNTTISLMDNIEVPFLEDVVWDGIIGLGLENDQLTERGLERLVDRFAPVLHQQGLRNQFSYWIHDNGGAIQFGGIKNHLKLDPDEPFQFASVTGKAGYWNVKVLGISKFQEDDASSSFPVPEQSFHDGGTGTSIVDTGTFLIYAPKGTLDNYLSELFVDECSDRKKLPSLLFYLEPLDHKTGGTFQSLVTLRLDPTDYVVEFENELGEQNCFLGIREDDAPADSSIGGWTFGRPVISVEGLN</sequence>
<dbReference type="CDD" id="cd05471">
    <property type="entry name" value="pepsin_like"/>
    <property type="match status" value="1"/>
</dbReference>
<dbReference type="Pfam" id="PF00026">
    <property type="entry name" value="Asp"/>
    <property type="match status" value="1"/>
</dbReference>
<feature type="domain" description="Peptidase A1" evidence="5">
    <location>
        <begin position="1"/>
        <end position="299"/>
    </location>
</feature>
<dbReference type="InterPro" id="IPR033121">
    <property type="entry name" value="PEPTIDASE_A1"/>
</dbReference>
<evidence type="ECO:0000256" key="1">
    <source>
        <dbReference type="ARBA" id="ARBA00007447"/>
    </source>
</evidence>
<dbReference type="PANTHER" id="PTHR47966:SF51">
    <property type="entry name" value="BETA-SITE APP-CLEAVING ENZYME, ISOFORM A-RELATED"/>
    <property type="match status" value="1"/>
</dbReference>
<dbReference type="EMBL" id="CDMZ01000581">
    <property type="protein sequence ID" value="CEM17345.1"/>
    <property type="molecule type" value="Genomic_DNA"/>
</dbReference>
<evidence type="ECO:0000313" key="6">
    <source>
        <dbReference type="EMBL" id="CEM17345.1"/>
    </source>
</evidence>